<accession>A0A7U2HY48</accession>
<evidence type="ECO:0000313" key="1">
    <source>
        <dbReference type="EMBL" id="QRC94679.1"/>
    </source>
</evidence>
<organism evidence="1 2">
    <name type="scientific">Phaeosphaeria nodorum (strain SN15 / ATCC MYA-4574 / FGSC 10173)</name>
    <name type="common">Glume blotch fungus</name>
    <name type="synonym">Parastagonospora nodorum</name>
    <dbReference type="NCBI Taxonomy" id="321614"/>
    <lineage>
        <taxon>Eukaryota</taxon>
        <taxon>Fungi</taxon>
        <taxon>Dikarya</taxon>
        <taxon>Ascomycota</taxon>
        <taxon>Pezizomycotina</taxon>
        <taxon>Dothideomycetes</taxon>
        <taxon>Pleosporomycetidae</taxon>
        <taxon>Pleosporales</taxon>
        <taxon>Pleosporineae</taxon>
        <taxon>Phaeosphaeriaceae</taxon>
        <taxon>Parastagonospora</taxon>
    </lineage>
</organism>
<dbReference type="EMBL" id="CP069027">
    <property type="protein sequence ID" value="QRC94679.1"/>
    <property type="molecule type" value="Genomic_DNA"/>
</dbReference>
<name>A0A7U2HY48_PHANO</name>
<dbReference type="VEuPathDB" id="FungiDB:JI435_406140"/>
<keyword evidence="2" id="KW-1185">Reference proteome</keyword>
<gene>
    <name evidence="1" type="ORF">JI435_406140</name>
</gene>
<evidence type="ECO:0000313" key="2">
    <source>
        <dbReference type="Proteomes" id="UP000663193"/>
    </source>
</evidence>
<protein>
    <submittedName>
        <fullName evidence="1">Uncharacterized protein</fullName>
    </submittedName>
</protein>
<reference evidence="2" key="1">
    <citation type="journal article" date="2021" name="BMC Genomics">
        <title>Chromosome-level genome assembly and manually-curated proteome of model necrotroph Parastagonospora nodorum Sn15 reveals a genome-wide trove of candidate effector homologs, and redundancy of virulence-related functions within an accessory chromosome.</title>
        <authorList>
            <person name="Bertazzoni S."/>
            <person name="Jones D.A.B."/>
            <person name="Phan H.T."/>
            <person name="Tan K.-C."/>
            <person name="Hane J.K."/>
        </authorList>
    </citation>
    <scope>NUCLEOTIDE SEQUENCE [LARGE SCALE GENOMIC DNA]</scope>
    <source>
        <strain evidence="2">SN15 / ATCC MYA-4574 / FGSC 10173)</strain>
    </source>
</reference>
<proteinExistence type="predicted"/>
<dbReference type="AlphaFoldDB" id="A0A7U2HY48"/>
<dbReference type="Proteomes" id="UP000663193">
    <property type="component" value="Chromosome 5"/>
</dbReference>
<sequence>MAKQVGCKPEDIFANLVSVASAEADKKSADFELMFKFNEWSGQVWGFCRWS</sequence>